<evidence type="ECO:0000256" key="6">
    <source>
        <dbReference type="ARBA" id="ARBA00022692"/>
    </source>
</evidence>
<evidence type="ECO:0000256" key="7">
    <source>
        <dbReference type="ARBA" id="ARBA00022723"/>
    </source>
</evidence>
<dbReference type="PANTHER" id="PTHR22763">
    <property type="entry name" value="RING ZINC FINGER PROTEIN"/>
    <property type="match status" value="1"/>
</dbReference>
<protein>
    <recommendedName>
        <fullName evidence="4">RING-type E3 ubiquitin transferase</fullName>
        <ecNumber evidence="4">2.3.2.27</ecNumber>
    </recommendedName>
</protein>
<feature type="transmembrane region" description="Helical" evidence="16">
    <location>
        <begin position="460"/>
        <end position="479"/>
    </location>
</feature>
<dbReference type="Pfam" id="PF13639">
    <property type="entry name" value="zf-RING_2"/>
    <property type="match status" value="1"/>
</dbReference>
<evidence type="ECO:0000256" key="15">
    <source>
        <dbReference type="SAM" id="MobiDB-lite"/>
    </source>
</evidence>
<dbReference type="Gene3D" id="3.30.40.10">
    <property type="entry name" value="Zinc/RING finger domain, C3HC4 (zinc finger)"/>
    <property type="match status" value="1"/>
</dbReference>
<feature type="transmembrane region" description="Helical" evidence="16">
    <location>
        <begin position="399"/>
        <end position="416"/>
    </location>
</feature>
<keyword evidence="9 14" id="KW-0863">Zinc-finger</keyword>
<feature type="transmembrane region" description="Helical" evidence="16">
    <location>
        <begin position="375"/>
        <end position="393"/>
    </location>
</feature>
<dbReference type="GO" id="GO:0008270">
    <property type="term" value="F:zinc ion binding"/>
    <property type="evidence" value="ECO:0007669"/>
    <property type="project" value="UniProtKB-KW"/>
</dbReference>
<feature type="compositionally biased region" description="Polar residues" evidence="15">
    <location>
        <begin position="45"/>
        <end position="60"/>
    </location>
</feature>
<dbReference type="InterPro" id="IPR001841">
    <property type="entry name" value="Znf_RING"/>
</dbReference>
<keyword evidence="13 16" id="KW-0472">Membrane</keyword>
<feature type="transmembrane region" description="Helical" evidence="16">
    <location>
        <begin position="266"/>
        <end position="285"/>
    </location>
</feature>
<evidence type="ECO:0000313" key="18">
    <source>
        <dbReference type="EMBL" id="CAD8506911.1"/>
    </source>
</evidence>
<keyword evidence="12 16" id="KW-1133">Transmembrane helix</keyword>
<evidence type="ECO:0000256" key="13">
    <source>
        <dbReference type="ARBA" id="ARBA00023136"/>
    </source>
</evidence>
<feature type="domain" description="RING-type" evidence="17">
    <location>
        <begin position="515"/>
        <end position="559"/>
    </location>
</feature>
<organism evidence="18">
    <name type="scientific">Hanusia phi</name>
    <dbReference type="NCBI Taxonomy" id="3032"/>
    <lineage>
        <taxon>Eukaryota</taxon>
        <taxon>Cryptophyceae</taxon>
        <taxon>Pyrenomonadales</taxon>
        <taxon>Geminigeraceae</taxon>
        <taxon>Hanusia</taxon>
    </lineage>
</organism>
<dbReference type="InterPro" id="IPR021319">
    <property type="entry name" value="DUF2921"/>
</dbReference>
<evidence type="ECO:0000256" key="14">
    <source>
        <dbReference type="PROSITE-ProRule" id="PRU00175"/>
    </source>
</evidence>
<evidence type="ECO:0000256" key="1">
    <source>
        <dbReference type="ARBA" id="ARBA00000900"/>
    </source>
</evidence>
<dbReference type="PROSITE" id="PS50089">
    <property type="entry name" value="ZF_RING_2"/>
    <property type="match status" value="1"/>
</dbReference>
<evidence type="ECO:0000256" key="2">
    <source>
        <dbReference type="ARBA" id="ARBA00004127"/>
    </source>
</evidence>
<dbReference type="GO" id="GO:0061630">
    <property type="term" value="F:ubiquitin protein ligase activity"/>
    <property type="evidence" value="ECO:0007669"/>
    <property type="project" value="UniProtKB-EC"/>
</dbReference>
<sequence length="568" mass="64788">MNDFYKGRWYLTNGTDKVNLKHTSGHVVFQIITRAHGREIKRIRPTSSTEKATNSSSMPEQESPAAGKSNLVLGDGIVSQGVVIGSARNESSTSDGAKGAKEVVLVEEVDMIQVDMVIRDGQYSTSRDLHTYMQGLYRKGSGKLQLWTVCNSPECGMYMFGGWKGGSQPPFLGPGFDGSQNRSDTSLNLIQQERQPRPYRPSIGRNQRGKCIFRVSLQTMKRPTFQEDDKPLPPIILYGNITSANCGINMTMNATSMNFEVYYSKAMHYTLMVTAASFMQVLLLVRQIEYSNSRTSAIKVSLLTIGQQAIMDSYLCLMHLTTGIVVEALFNAFATAAFFKFMIFSIFEMRYLLIIWKARRPHGFQEGWNSMRRELSMLYSRFYGCLLAGIVLIYQMQRYTGALVLLIYSFWVPQIVHSIHHDHRKPLLLRYIIGISCTRLLIPLYAFACPYNFLHSEPNYTLAFSLVAWVGFQVAILILQHYKGPRFFIPRIFRPEKYDYYRRIPMESPSESQDCAICMMSVGSSHDTSPRVVTPCDHVFHQDCLKRWMEIKLECPVCRRNVPDIDDD</sequence>
<reference evidence="18" key="1">
    <citation type="submission" date="2021-01" db="EMBL/GenBank/DDBJ databases">
        <authorList>
            <person name="Corre E."/>
            <person name="Pelletier E."/>
            <person name="Niang G."/>
            <person name="Scheremetjew M."/>
            <person name="Finn R."/>
            <person name="Kale V."/>
            <person name="Holt S."/>
            <person name="Cochrane G."/>
            <person name="Meng A."/>
            <person name="Brown T."/>
            <person name="Cohen L."/>
        </authorList>
    </citation>
    <scope>NUCLEOTIDE SEQUENCE</scope>
    <source>
        <strain evidence="18">CCMP325</strain>
    </source>
</reference>
<keyword evidence="7" id="KW-0479">Metal-binding</keyword>
<evidence type="ECO:0000256" key="3">
    <source>
        <dbReference type="ARBA" id="ARBA00004906"/>
    </source>
</evidence>
<dbReference type="EC" id="2.3.2.27" evidence="4"/>
<dbReference type="SMART" id="SM00744">
    <property type="entry name" value="RINGv"/>
    <property type="match status" value="1"/>
</dbReference>
<keyword evidence="11" id="KW-0862">Zinc</keyword>
<dbReference type="InterPro" id="IPR011016">
    <property type="entry name" value="Znf_RING-CH"/>
</dbReference>
<dbReference type="EMBL" id="HBEO01033779">
    <property type="protein sequence ID" value="CAD8506911.1"/>
    <property type="molecule type" value="Transcribed_RNA"/>
</dbReference>
<dbReference type="InterPro" id="IPR050731">
    <property type="entry name" value="HRD1_E3_ubiq-ligases"/>
</dbReference>
<feature type="region of interest" description="Disordered" evidence="15">
    <location>
        <begin position="39"/>
        <end position="68"/>
    </location>
</feature>
<evidence type="ECO:0000256" key="4">
    <source>
        <dbReference type="ARBA" id="ARBA00012483"/>
    </source>
</evidence>
<dbReference type="PANTHER" id="PTHR22763:SF162">
    <property type="entry name" value="TRANSMEMBRANE E3 UBIQUITIN-PROTEIN LIGASE 1"/>
    <property type="match status" value="1"/>
</dbReference>
<keyword evidence="8" id="KW-0732">Signal</keyword>
<evidence type="ECO:0000256" key="9">
    <source>
        <dbReference type="ARBA" id="ARBA00022771"/>
    </source>
</evidence>
<comment type="pathway">
    <text evidence="3">Protein modification; protein ubiquitination.</text>
</comment>
<dbReference type="GO" id="GO:0043161">
    <property type="term" value="P:proteasome-mediated ubiquitin-dependent protein catabolic process"/>
    <property type="evidence" value="ECO:0007669"/>
    <property type="project" value="TreeGrafter"/>
</dbReference>
<evidence type="ECO:0000256" key="5">
    <source>
        <dbReference type="ARBA" id="ARBA00022679"/>
    </source>
</evidence>
<keyword evidence="5" id="KW-0808">Transferase</keyword>
<dbReference type="AlphaFoldDB" id="A0A7S0HZX6"/>
<evidence type="ECO:0000256" key="12">
    <source>
        <dbReference type="ARBA" id="ARBA00022989"/>
    </source>
</evidence>
<evidence type="ECO:0000256" key="10">
    <source>
        <dbReference type="ARBA" id="ARBA00022786"/>
    </source>
</evidence>
<evidence type="ECO:0000259" key="17">
    <source>
        <dbReference type="PROSITE" id="PS50089"/>
    </source>
</evidence>
<dbReference type="GO" id="GO:0012505">
    <property type="term" value="C:endomembrane system"/>
    <property type="evidence" value="ECO:0007669"/>
    <property type="project" value="UniProtKB-SubCell"/>
</dbReference>
<gene>
    <name evidence="18" type="ORF">HPHI1048_LOCUS22846</name>
</gene>
<feature type="transmembrane region" description="Helical" evidence="16">
    <location>
        <begin position="332"/>
        <end position="354"/>
    </location>
</feature>
<comment type="subcellular location">
    <subcellularLocation>
        <location evidence="2">Endomembrane system</location>
        <topology evidence="2">Multi-pass membrane protein</topology>
    </subcellularLocation>
</comment>
<feature type="transmembrane region" description="Helical" evidence="16">
    <location>
        <begin position="428"/>
        <end position="448"/>
    </location>
</feature>
<keyword evidence="10" id="KW-0833">Ubl conjugation pathway</keyword>
<accession>A0A7S0HZX6</accession>
<dbReference type="Pfam" id="PF11145">
    <property type="entry name" value="DUF2921"/>
    <property type="match status" value="1"/>
</dbReference>
<dbReference type="SMART" id="SM00184">
    <property type="entry name" value="RING"/>
    <property type="match status" value="1"/>
</dbReference>
<keyword evidence="6 16" id="KW-0812">Transmembrane</keyword>
<proteinExistence type="predicted"/>
<comment type="catalytic activity">
    <reaction evidence="1">
        <text>S-ubiquitinyl-[E2 ubiquitin-conjugating enzyme]-L-cysteine + [acceptor protein]-L-lysine = [E2 ubiquitin-conjugating enzyme]-L-cysteine + N(6)-ubiquitinyl-[acceptor protein]-L-lysine.</text>
        <dbReference type="EC" id="2.3.2.27"/>
    </reaction>
</comment>
<evidence type="ECO:0000256" key="11">
    <source>
        <dbReference type="ARBA" id="ARBA00022833"/>
    </source>
</evidence>
<dbReference type="InterPro" id="IPR013083">
    <property type="entry name" value="Znf_RING/FYVE/PHD"/>
</dbReference>
<evidence type="ECO:0000256" key="16">
    <source>
        <dbReference type="SAM" id="Phobius"/>
    </source>
</evidence>
<name>A0A7S0HZX6_9CRYP</name>
<dbReference type="SUPFAM" id="SSF57850">
    <property type="entry name" value="RING/U-box"/>
    <property type="match status" value="1"/>
</dbReference>
<evidence type="ECO:0000256" key="8">
    <source>
        <dbReference type="ARBA" id="ARBA00022729"/>
    </source>
</evidence>